<evidence type="ECO:0000313" key="6">
    <source>
        <dbReference type="Ensembl" id="ENSOSIP00000021308.1"/>
    </source>
</evidence>
<dbReference type="AlphaFoldDB" id="A0A8C8DQ34"/>
<keyword evidence="1" id="KW-0597">Phosphoprotein</keyword>
<feature type="coiled-coil region" evidence="2">
    <location>
        <begin position="241"/>
        <end position="268"/>
    </location>
</feature>
<name>A0A8C8DQ34_9TELE</name>
<dbReference type="GeneTree" id="ENSGT00940000155609"/>
<dbReference type="PROSITE" id="PS51673">
    <property type="entry name" value="SUZ"/>
    <property type="match status" value="1"/>
</dbReference>
<organism evidence="6 7">
    <name type="scientific">Oryzias sinensis</name>
    <name type="common">Chinese medaka</name>
    <dbReference type="NCBI Taxonomy" id="183150"/>
    <lineage>
        <taxon>Eukaryota</taxon>
        <taxon>Metazoa</taxon>
        <taxon>Chordata</taxon>
        <taxon>Craniata</taxon>
        <taxon>Vertebrata</taxon>
        <taxon>Euteleostomi</taxon>
        <taxon>Actinopterygii</taxon>
        <taxon>Neopterygii</taxon>
        <taxon>Teleostei</taxon>
        <taxon>Neoteleostei</taxon>
        <taxon>Acanthomorphata</taxon>
        <taxon>Ovalentaria</taxon>
        <taxon>Atherinomorphae</taxon>
        <taxon>Beloniformes</taxon>
        <taxon>Adrianichthyidae</taxon>
        <taxon>Oryziinae</taxon>
        <taxon>Oryzias</taxon>
    </lineage>
</organism>
<evidence type="ECO:0000256" key="3">
    <source>
        <dbReference type="SAM" id="MobiDB-lite"/>
    </source>
</evidence>
<evidence type="ECO:0000259" key="5">
    <source>
        <dbReference type="PROSITE" id="PS51673"/>
    </source>
</evidence>
<dbReference type="InterPro" id="IPR036867">
    <property type="entry name" value="R3H_dom_sf"/>
</dbReference>
<evidence type="ECO:0008006" key="8">
    <source>
        <dbReference type="Google" id="ProtNLM"/>
    </source>
</evidence>
<feature type="region of interest" description="Disordered" evidence="3">
    <location>
        <begin position="36"/>
        <end position="118"/>
    </location>
</feature>
<dbReference type="Pfam" id="PF12752">
    <property type="entry name" value="SUZ"/>
    <property type="match status" value="1"/>
</dbReference>
<keyword evidence="7" id="KW-1185">Reference proteome</keyword>
<feature type="compositionally biased region" description="Low complexity" evidence="3">
    <location>
        <begin position="293"/>
        <end position="311"/>
    </location>
</feature>
<dbReference type="Ensembl" id="ENSOSIT00000022486.1">
    <property type="protein sequence ID" value="ENSOSIP00000021308.1"/>
    <property type="gene ID" value="ENSOSIG00000011259.1"/>
</dbReference>
<feature type="compositionally biased region" description="Polar residues" evidence="3">
    <location>
        <begin position="325"/>
        <end position="338"/>
    </location>
</feature>
<evidence type="ECO:0000259" key="4">
    <source>
        <dbReference type="PROSITE" id="PS51061"/>
    </source>
</evidence>
<feature type="compositionally biased region" description="Basic and acidic residues" evidence="3">
    <location>
        <begin position="268"/>
        <end position="277"/>
    </location>
</feature>
<dbReference type="PROSITE" id="PS51061">
    <property type="entry name" value="R3H"/>
    <property type="match status" value="1"/>
</dbReference>
<reference evidence="6" key="1">
    <citation type="submission" date="2025-08" db="UniProtKB">
        <authorList>
            <consortium name="Ensembl"/>
        </authorList>
    </citation>
    <scope>IDENTIFICATION</scope>
</reference>
<dbReference type="CDD" id="cd02642">
    <property type="entry name" value="R3H_encore_like"/>
    <property type="match status" value="1"/>
</dbReference>
<feature type="region of interest" description="Disordered" evidence="3">
    <location>
        <begin position="268"/>
        <end position="351"/>
    </location>
</feature>
<dbReference type="SUPFAM" id="SSF82708">
    <property type="entry name" value="R3H domain"/>
    <property type="match status" value="1"/>
</dbReference>
<dbReference type="PANTHER" id="PTHR15672:SF12">
    <property type="entry name" value="R3H DOMAIN-CONTAINING PROTEIN 1"/>
    <property type="match status" value="1"/>
</dbReference>
<reference evidence="6" key="2">
    <citation type="submission" date="2025-09" db="UniProtKB">
        <authorList>
            <consortium name="Ensembl"/>
        </authorList>
    </citation>
    <scope>IDENTIFICATION</scope>
</reference>
<dbReference type="PANTHER" id="PTHR15672">
    <property type="entry name" value="CAMP-REGULATED PHOSPHOPROTEIN 21 RELATED R3H DOMAIN CONTAINING PROTEIN"/>
    <property type="match status" value="1"/>
</dbReference>
<evidence type="ECO:0000256" key="1">
    <source>
        <dbReference type="ARBA" id="ARBA00022553"/>
    </source>
</evidence>
<proteinExistence type="predicted"/>
<feature type="compositionally biased region" description="Basic and acidic residues" evidence="3">
    <location>
        <begin position="36"/>
        <end position="45"/>
    </location>
</feature>
<dbReference type="SMART" id="SM00393">
    <property type="entry name" value="R3H"/>
    <property type="match status" value="1"/>
</dbReference>
<dbReference type="InterPro" id="IPR024771">
    <property type="entry name" value="SUZ"/>
</dbReference>
<protein>
    <recommendedName>
        <fullName evidence="8">cAMP-regulated phosphoprotein 21</fullName>
    </recommendedName>
</protein>
<dbReference type="InterPro" id="IPR051937">
    <property type="entry name" value="R3H_domain_containing"/>
</dbReference>
<dbReference type="Pfam" id="PF01424">
    <property type="entry name" value="R3H"/>
    <property type="match status" value="1"/>
</dbReference>
<feature type="compositionally biased region" description="Basic and acidic residues" evidence="3">
    <location>
        <begin position="92"/>
        <end position="111"/>
    </location>
</feature>
<dbReference type="Proteomes" id="UP000694383">
    <property type="component" value="Unplaced"/>
</dbReference>
<dbReference type="GO" id="GO:0003676">
    <property type="term" value="F:nucleic acid binding"/>
    <property type="evidence" value="ECO:0007669"/>
    <property type="project" value="UniProtKB-UniRule"/>
</dbReference>
<sequence>MMDAAADTADVLIEAAVRCPSPPSCSQRAEEECHNVEQLEKERHCTKVKPKKKNKPRGKLSRSLAVCEETPTFEETVGGPDANASSCCDDATSCKEEEQDPKEDSPSKESSEEYTDSTGIDLQQFIVDSLNSNPRDRLMLLKLEQDMRDFIGSDSPFKKFAPMSPYHRMLVHRVAAYFGMEHNVDHTGKSVIINTTSRTRTPERRFLEMVHKGKSEEIQQWKTILKRDNSLEDQSRCHLLRDRQSRSMEEREEEYQRARERIFNTEECTRAETRDTEEYNPYAETQRRRQLFRGSRNSSGSSWTGSSRQSSMETDCHYSNDPRPWSSTDSDSSYQWTNPGPKPHQPASHNWDARGSISLYRLPSTCSQPSLPVAEEPASNPVYMGETEIPPGSILVNPHTGHPFLNPDGTPAVYIPADNQQPIKSQNPLQGCPPQPLQQQVLQCSSVSYTAPQMVTVVPSQPYSTIEDLSSQFAHVTMGCQSTAEPAPLYPPSHCFTYAHPTLPNPHSYCQPPPQVPGYYYSQNALSAQYGCSSPGQHGLTQAAAAPPAGSFAPALKMQPSPGNQPQTVLGTYAPVGPHQCSIAQVNTQFQPACPQEKTSEFRKCLLGQILCSSFHFFPPPSREAFQCPFLTVKLRPEEQAMWHTAASWLRPLITAAAASLLAVPASALRFGPRSTEESFSSSCTDAHSPPPHLPSTLTFIELPHPPYSAPRALAHSHICSTIPKLSSI</sequence>
<feature type="compositionally biased region" description="Basic residues" evidence="3">
    <location>
        <begin position="46"/>
        <end position="60"/>
    </location>
</feature>
<accession>A0A8C8DQ34</accession>
<evidence type="ECO:0000313" key="7">
    <source>
        <dbReference type="Proteomes" id="UP000694383"/>
    </source>
</evidence>
<dbReference type="Gene3D" id="3.30.1370.50">
    <property type="entry name" value="R3H-like domain"/>
    <property type="match status" value="1"/>
</dbReference>
<keyword evidence="2" id="KW-0175">Coiled coil</keyword>
<evidence type="ECO:0000256" key="2">
    <source>
        <dbReference type="SAM" id="Coils"/>
    </source>
</evidence>
<feature type="domain" description="SUZ" evidence="5">
    <location>
        <begin position="200"/>
        <end position="267"/>
    </location>
</feature>
<dbReference type="InterPro" id="IPR001374">
    <property type="entry name" value="R3H_dom"/>
</dbReference>
<feature type="domain" description="R3H" evidence="4">
    <location>
        <begin position="137"/>
        <end position="199"/>
    </location>
</feature>